<feature type="binding site" evidence="8">
    <location>
        <position position="203"/>
    </location>
    <ligand>
        <name>UDP-N-acetyl-alpha-D-glucosamine</name>
        <dbReference type="ChEBI" id="CHEBI:57705"/>
        <label>1</label>
    </ligand>
</feature>
<organism evidence="1">
    <name type="scientific">Paramecium bursaria Chlorella virus CZ-2</name>
    <dbReference type="NCBI Taxonomy" id="1278251"/>
    <lineage>
        <taxon>Viruses</taxon>
        <taxon>Varidnaviria</taxon>
        <taxon>Bamfordvirae</taxon>
        <taxon>Nucleocytoviricota</taxon>
        <taxon>Megaviricetes</taxon>
        <taxon>Algavirales</taxon>
        <taxon>Phycodnaviridae</taxon>
        <taxon>Chlorovirus</taxon>
    </lineage>
</organism>
<reference evidence="2 3" key="2">
    <citation type="journal article" date="2022" name="Nature">
        <title>Structure, substrate recognition and initiation of hyaluronan synthase.</title>
        <authorList>
            <person name="Maloney F.P."/>
            <person name="Kuklewicz J."/>
            <person name="Corey R.A."/>
            <person name="Bi Y."/>
            <person name="Ho R."/>
            <person name="Mateusiak L."/>
            <person name="Pardon E."/>
            <person name="Steyaert J."/>
            <person name="Stansfeld P.J."/>
            <person name="Zimmer J."/>
        </authorList>
    </citation>
    <scope>STRUCTURE BY ELECTRON MICROSCOPY (2.70 ANGSTROMS) OF 2-561 IN COMPLEX WITH MN(2+); UDP AND UDP-N-ACETYL-ALPHA-D-GLUCOSAMINE</scope>
</reference>
<feature type="binding site" evidence="3 4">
    <location>
        <position position="327"/>
    </location>
    <ligand>
        <name>Mn(2+)</name>
        <dbReference type="ChEBI" id="CHEBI:29035"/>
        <label>3</label>
    </ligand>
</feature>
<feature type="binding site" evidence="4">
    <location>
        <position position="338"/>
    </location>
    <ligand>
        <name>UDP-N-acetyl-alpha-D-glucosamine</name>
        <dbReference type="ChEBI" id="CHEBI:57705"/>
        <label>2</label>
    </ligand>
</feature>
<feature type="binding site" evidence="3 4">
    <location>
        <position position="203"/>
    </location>
    <ligand>
        <name>Mn(2+)</name>
        <dbReference type="ChEBI" id="CHEBI:29035"/>
        <label>3</label>
    </ligand>
</feature>
<feature type="binding site" evidence="6">
    <location>
        <position position="93"/>
    </location>
    <ligand>
        <name>Mn(2+)</name>
        <dbReference type="ChEBI" id="CHEBI:29035"/>
        <label>1</label>
    </ligand>
</feature>
<evidence type="ECO:0007829" key="3">
    <source>
        <dbReference type="PDB" id="7SP7"/>
    </source>
</evidence>
<feature type="binding site" evidence="8">
    <location>
        <position position="89"/>
    </location>
    <ligand>
        <name>UDP-N-acetyl-alpha-D-glucosamine</name>
        <dbReference type="ChEBI" id="CHEBI:57705"/>
        <label>1</label>
    </ligand>
</feature>
<feature type="binding site" evidence="8">
    <location>
        <position position="177"/>
    </location>
    <ligand>
        <name>UDP-N-acetyl-alpha-D-glucosamine</name>
        <dbReference type="ChEBI" id="CHEBI:57705"/>
        <label>1</label>
    </ligand>
</feature>
<dbReference type="PDB" id="7SPA">
    <property type="method" value="EM"/>
    <property type="resolution" value="2.80 A"/>
    <property type="chains" value="A=2-561"/>
</dbReference>
<evidence type="ECO:0007829" key="7">
    <source>
        <dbReference type="PDB" id="8SNE"/>
    </source>
</evidence>
<dbReference type="PDB" id="7SP7">
    <property type="method" value="EM"/>
    <property type="resolution" value="3.10 A"/>
    <property type="chains" value="A=2-561"/>
</dbReference>
<reference evidence="1" key="1">
    <citation type="submission" date="2012-10" db="EMBL/GenBank/DDBJ databases">
        <title>Towards defining the chloroviruses: a genomic journey through a genus of large DNA viruses.</title>
        <authorList>
            <person name="Jeanniard A."/>
            <person name="Dunigan D.D."/>
            <person name="Gurnon J.R."/>
            <person name="Agarkova I."/>
            <person name="Kang M."/>
            <person name="Vitek J."/>
            <person name="Duncan G."/>
            <person name="McClung O.W."/>
            <person name="Larsen M."/>
            <person name="Claverie J.-M."/>
            <person name="Van Etten J.L."/>
            <person name="Blanc G."/>
        </authorList>
    </citation>
    <scope>NUCLEOTIDE SEQUENCE</scope>
</reference>
<feature type="binding site" evidence="6">
    <location>
        <position position="89"/>
    </location>
    <ligand>
        <name>UDP-alpha-D-glucuronate</name>
        <dbReference type="ChEBI" id="CHEBI:58052"/>
    </ligand>
</feature>
<feature type="binding site" evidence="2 6">
    <location>
        <position position="203"/>
    </location>
    <ligand>
        <name>Mn(2+)</name>
        <dbReference type="ChEBI" id="CHEBI:29035"/>
        <label>5</label>
    </ligand>
</feature>
<feature type="binding site" evidence="4">
    <location>
        <position position="342"/>
    </location>
    <ligand>
        <name>UDP-N-acetyl-alpha-D-glucosamine</name>
        <dbReference type="ChEBI" id="CHEBI:57705"/>
        <label>2</label>
    </ligand>
</feature>
<feature type="binding site" evidence="7">
    <location>
        <position position="93"/>
    </location>
    <ligand>
        <name>Mn(2+)</name>
        <dbReference type="ChEBI" id="CHEBI:29035"/>
        <label>2</label>
    </ligand>
</feature>
<feature type="binding site" evidence="6">
    <location>
        <position position="201"/>
    </location>
    <ligand>
        <name>UDP-alpha-D-glucuronate</name>
        <dbReference type="ChEBI" id="CHEBI:58052"/>
    </ligand>
</feature>
<gene>
    <name evidence="1" type="primary">CZ-2_118R</name>
    <name evidence="1" type="ORF">PBCVCZ2_118R</name>
</gene>
<name>A0ACD6B8N5_9PHYC</name>
<dbReference type="PDB" id="8SNE">
    <property type="method" value="EM"/>
    <property type="resolution" value="3.00 A"/>
    <property type="chains" value="A=2-561"/>
</dbReference>
<evidence type="ECO:0007829" key="5">
    <source>
        <dbReference type="PDB" id="8SNC"/>
    </source>
</evidence>
<evidence type="ECO:0000313" key="1">
    <source>
        <dbReference type="EMBL" id="AGE52748.1"/>
    </source>
</evidence>
<evidence type="ECO:0007829" key="4">
    <source>
        <dbReference type="PDB" id="7SP8"/>
    </source>
</evidence>
<feature type="binding site" evidence="8">
    <location>
        <position position="176"/>
    </location>
    <ligand>
        <name>UDP-N-acetyl-alpha-D-glucosamine</name>
        <dbReference type="ChEBI" id="CHEBI:57705"/>
        <label>1</label>
    </ligand>
</feature>
<feature type="binding site" evidence="4">
    <location>
        <position position="91"/>
    </location>
    <ligand>
        <name>UDP-N-acetyl-alpha-D-glucosamine</name>
        <dbReference type="ChEBI" id="CHEBI:57705"/>
        <label>2</label>
    </ligand>
</feature>
<feature type="binding site" evidence="4">
    <location>
        <position position="301"/>
    </location>
    <ligand>
        <name>UDP-N-acetyl-alpha-D-glucosamine</name>
        <dbReference type="ChEBI" id="CHEBI:57705"/>
        <label>2</label>
    </ligand>
</feature>
<feature type="binding site" evidence="6">
    <location>
        <position position="202"/>
    </location>
    <ligand>
        <name>UDP-alpha-D-glucuronate</name>
        <dbReference type="ChEBI" id="CHEBI:58052"/>
    </ligand>
</feature>
<feature type="binding site" evidence="3">
    <location>
        <position position="202"/>
    </location>
    <ligand>
        <name>UDP</name>
        <dbReference type="ChEBI" id="CHEBI:58223"/>
    </ligand>
</feature>
<dbReference type="PDB" id="7SP9">
    <property type="method" value="EM"/>
    <property type="resolution" value="2.90 A"/>
    <property type="chains" value="A=2-561"/>
</dbReference>
<dbReference type="PDB" id="8SNC">
    <property type="method" value="EM"/>
    <property type="resolution" value="3.20 A"/>
    <property type="chains" value="A=2-561"/>
</dbReference>
<feature type="binding site" evidence="8">
    <location>
        <position position="202"/>
    </location>
    <ligand>
        <name>UDP-N-acetyl-alpha-D-glucosamine</name>
        <dbReference type="ChEBI" id="CHEBI:57705"/>
        <label>1</label>
    </ligand>
</feature>
<reference evidence="8" key="3">
    <citation type="journal article" date="2025" name="J. Struct. Biol. X">
        <title>Generation of shark single-domain antibodies as an aid for Cryo-EM structure determination of membrane proteins: Use hyaluronan synthase as an example.</title>
        <authorList>
            <person name="Deng P."/>
            <person name="Zhang X."/>
            <person name="Wen J."/>
            <person name="Xu M."/>
            <person name="Li P."/>
            <person name="Wang H."/>
            <person name="Bi Y."/>
        </authorList>
    </citation>
    <scope>STRUCTURE BY ELECTRON MICROSCOPY (3.36 ANGSTROMS) OF 2-561 IN COMPLEX WITH MN(2+) AND UDP-N-ACETYL-ALPHA-D-GLUCOSAMINE</scope>
</reference>
<feature type="binding site" evidence="7">
    <location>
        <position position="203"/>
    </location>
    <ligand>
        <name>Mn(2+)</name>
        <dbReference type="ChEBI" id="CHEBI:29035"/>
        <label>2</label>
    </ligand>
</feature>
<accession>A0ACD6B8N5</accession>
<dbReference type="PDB" id="7SP8">
    <property type="method" value="EM"/>
    <property type="resolution" value="2.70 A"/>
    <property type="chains" value="A=2-561"/>
</dbReference>
<feature type="binding site" evidence="3">
    <location>
        <position position="121"/>
    </location>
    <ligand>
        <name>UDP</name>
        <dbReference type="ChEBI" id="CHEBI:58223"/>
    </ligand>
</feature>
<feature type="binding site" evidence="8">
    <location>
        <position position="91"/>
    </location>
    <ligand>
        <name>UDP-N-acetyl-alpha-D-glucosamine</name>
        <dbReference type="ChEBI" id="CHEBI:57705"/>
        <label>1</label>
    </ligand>
</feature>
<accession>M1H2Q1</accession>
<keyword evidence="3 7" id="KW-0547">Nucleotide-binding</keyword>
<reference evidence="5 6" key="4">
    <citation type="journal article" date="2025" name="Nat. Struct. Mol. Biol.">
        <title>Structural insights into translocation and tailored synthesis of hyaluronan.</title>
        <authorList>
            <person name="Gorniak I."/>
            <person name="Stephens Z."/>
            <person name="Erramilli S.K."/>
            <person name="Gawda T."/>
            <person name="Kossiakoff A.A."/>
            <person name="Zimmer J."/>
        </authorList>
    </citation>
    <scope>STRUCTURE BY ELECTRON MICROSCOPY (3.00 ANGSTROMS) OF 2-561 IN COMPLEX WITH MN(2+) AND UDP-ALPHA-D-GLUCURONATE</scope>
</reference>
<evidence type="ECO:0007829" key="6">
    <source>
        <dbReference type="PDB" id="8SND"/>
    </source>
</evidence>
<sequence length="561" mass="64154">MTSWRTIVSANLFAVGGALLMLAPAIVGYVFQWNIGVSAVWGISVYGVFVLGFYIAQIVFSEFNRMRLSDWISLRPDNWNATRVAVIIAGYREDPFMFKKCLESVRDSEYGNVARLICVIDGDEEEDLKMAEIYKQVYNDNVKKPGVVLCESENKNGSTIDSDVSKNICILQPHRGKRESLYTGFQLASMDPSVHAVVLIDSDTVLEKNAILEVVYPLSCDPNIKAVAGECKIWNTDTILSMLVSWRYFSAFNVERGAQSLWKTVQCVGGPLGAYTIDIINEIKDPWITQTFLGNKCTYGDDRRLTNEVLMRGKKIVYTPFAVGWSDSPTNVMRYIVQQTRWSKSWCREIWYTLGSAWKHGFSGIYLAFECMYQIMYFFLVMYLFSYIAIKADIRAQTATVLVSTLVTIIKSSYLALRAKNLKAFYFVLYTYVYFFCMIPARITAMFTMFDIAWGTRGGNAKMTIGARVWLWAKQFLITYMWWAGVLAAGVYSIVDNWYFDWADIQYRFALVGICSYLVFVSIVLVIYLIGKITTWNYTPLQKELIEERYLHNASENAPEV</sequence>
<dbReference type="EMBL" id="JX997166">
    <property type="protein sequence ID" value="AGE52748.1"/>
    <property type="molecule type" value="Genomic_DNA"/>
</dbReference>
<feature type="binding site" evidence="5">
    <location>
        <position position="203"/>
    </location>
    <ligand>
        <name>Mn(2+)</name>
        <dbReference type="ChEBI" id="CHEBI:29035"/>
        <label>4</label>
    </ligand>
</feature>
<keyword evidence="2 3" id="KW-0002">3D-structure</keyword>
<feature type="binding site" evidence="3">
    <location>
        <position position="338"/>
    </location>
    <ligand>
        <name>UDP</name>
        <dbReference type="ChEBI" id="CHEBI:58223"/>
    </ligand>
</feature>
<dbReference type="PDB" id="8SND">
    <property type="method" value="EM"/>
    <property type="resolution" value="3.10 A"/>
    <property type="chains" value="A=2-561"/>
</dbReference>
<feature type="binding site" evidence="5">
    <location>
        <position position="201"/>
    </location>
    <ligand>
        <name>Mn(2+)</name>
        <dbReference type="ChEBI" id="CHEBI:29035"/>
        <label>4</label>
    </ligand>
</feature>
<proteinExistence type="evidence at protein level"/>
<feature type="binding site" evidence="8">
    <location>
        <position position="341"/>
    </location>
    <ligand>
        <name>UDP-N-acetyl-alpha-D-glucosamine</name>
        <dbReference type="ChEBI" id="CHEBI:57705"/>
        <label>1</label>
    </ligand>
</feature>
<feature type="binding site" evidence="6">
    <location>
        <position position="341"/>
    </location>
    <ligand>
        <name>UDP-alpha-D-glucuronate</name>
        <dbReference type="ChEBI" id="CHEBI:58052"/>
    </ligand>
</feature>
<evidence type="ECO:0007829" key="8">
    <source>
        <dbReference type="PDB" id="9KQC"/>
    </source>
</evidence>
<protein>
    <submittedName>
        <fullName evidence="1">Hyaluronan synthase</fullName>
    </submittedName>
</protein>
<feature type="binding site" evidence="3 4">
    <location>
        <position position="93"/>
    </location>
    <ligand>
        <name>Mn(2+)</name>
        <dbReference type="ChEBI" id="CHEBI:29035"/>
        <label>3</label>
    </ligand>
</feature>
<evidence type="ECO:0007829" key="2">
    <source>
        <dbReference type="PDB" id="7SP6"/>
    </source>
</evidence>
<feature type="binding site" evidence="4">
    <location>
        <position position="248"/>
    </location>
    <ligand>
        <name>UDP-N-acetyl-alpha-D-glucosamine</name>
        <dbReference type="ChEBI" id="CHEBI:57705"/>
        <label>2</label>
    </ligand>
</feature>
<feature type="binding site" evidence="6">
    <location>
        <position position="338"/>
    </location>
    <ligand>
        <name>UDP-alpha-D-glucuronate</name>
        <dbReference type="ChEBI" id="CHEBI:58052"/>
    </ligand>
</feature>
<feature type="binding site" evidence="3">
    <location>
        <position position="203"/>
    </location>
    <ligand>
        <name>UDP</name>
        <dbReference type="ChEBI" id="CHEBI:58223"/>
    </ligand>
</feature>
<keyword evidence="2 3" id="KW-0479">Metal-binding</keyword>
<feature type="binding site" evidence="5">
    <location>
        <position position="327"/>
    </location>
    <ligand>
        <name>Mn(2+)</name>
        <dbReference type="ChEBI" id="CHEBI:29035"/>
        <label>4</label>
    </ligand>
</feature>
<dbReference type="PDB" id="7SP6">
    <property type="method" value="EM"/>
    <property type="resolution" value="3.10 A"/>
    <property type="chains" value="A=2-561"/>
</dbReference>
<feature type="binding site" evidence="4">
    <location>
        <position position="121"/>
    </location>
    <ligand>
        <name>UDP-N-acetyl-alpha-D-glucosamine</name>
        <dbReference type="ChEBI" id="CHEBI:57705"/>
        <label>2</label>
    </ligand>
</feature>
<feature type="binding site" evidence="6">
    <location>
        <position position="342"/>
    </location>
    <ligand>
        <name>UDP-alpha-D-glucuronate</name>
        <dbReference type="ChEBI" id="CHEBI:58052"/>
    </ligand>
</feature>
<feature type="binding site" evidence="2 6">
    <location>
        <position position="327"/>
    </location>
    <ligand>
        <name>Mn(2+)</name>
        <dbReference type="ChEBI" id="CHEBI:29035"/>
        <label>5</label>
    </ligand>
</feature>
<feature type="binding site" evidence="3">
    <location>
        <position position="342"/>
    </location>
    <ligand>
        <name>UDP</name>
        <dbReference type="ChEBI" id="CHEBI:58223"/>
    </ligand>
</feature>